<reference evidence="2" key="1">
    <citation type="submission" date="2023-09" db="EMBL/GenBank/DDBJ databases">
        <title>Paucibacter sp. APW11 Genome sequencing and assembly.</title>
        <authorList>
            <person name="Kim I."/>
        </authorList>
    </citation>
    <scope>NUCLEOTIDE SEQUENCE</scope>
    <source>
        <strain evidence="2">APW11</strain>
    </source>
</reference>
<comment type="caution">
    <text evidence="2">The sequence shown here is derived from an EMBL/GenBank/DDBJ whole genome shotgun (WGS) entry which is preliminary data.</text>
</comment>
<dbReference type="PANTHER" id="PTHR45527:SF1">
    <property type="entry name" value="FATTY ACID SYNTHASE"/>
    <property type="match status" value="1"/>
</dbReference>
<dbReference type="EMBL" id="JAVXZY010000031">
    <property type="protein sequence ID" value="MDT9002481.1"/>
    <property type="molecule type" value="Genomic_DNA"/>
</dbReference>
<proteinExistence type="predicted"/>
<dbReference type="PROSITE" id="PS50075">
    <property type="entry name" value="CARRIER"/>
    <property type="match status" value="1"/>
</dbReference>
<dbReference type="SUPFAM" id="SSF47336">
    <property type="entry name" value="ACP-like"/>
    <property type="match status" value="1"/>
</dbReference>
<feature type="non-terminal residue" evidence="2">
    <location>
        <position position="1"/>
    </location>
</feature>
<feature type="domain" description="Carrier" evidence="1">
    <location>
        <begin position="4"/>
        <end position="79"/>
    </location>
</feature>
<dbReference type="RefSeq" id="WP_315653378.1">
    <property type="nucleotide sequence ID" value="NZ_JAVXZY010000031.1"/>
</dbReference>
<accession>A0ABU3PIU6</accession>
<keyword evidence="3" id="KW-1185">Reference proteome</keyword>
<evidence type="ECO:0000259" key="1">
    <source>
        <dbReference type="PROSITE" id="PS50075"/>
    </source>
</evidence>
<gene>
    <name evidence="2" type="ORF">RQP53_24630</name>
</gene>
<dbReference type="Pfam" id="PF00550">
    <property type="entry name" value="PP-binding"/>
    <property type="match status" value="1"/>
</dbReference>
<sequence length="112" mass="12811">EYEAPQGEVEEAIAAIWAELLKLQRVGRRDHFFELGGHSLLLVQMHLRVSEAFAIELSLRELLETLELQTLADLVTRRQLALYQSKDLENIDRELQELSEAELLAILAEGNE</sequence>
<dbReference type="Gene3D" id="1.10.1200.10">
    <property type="entry name" value="ACP-like"/>
    <property type="match status" value="1"/>
</dbReference>
<dbReference type="InterPro" id="IPR036736">
    <property type="entry name" value="ACP-like_sf"/>
</dbReference>
<dbReference type="PANTHER" id="PTHR45527">
    <property type="entry name" value="NONRIBOSOMAL PEPTIDE SYNTHETASE"/>
    <property type="match status" value="1"/>
</dbReference>
<evidence type="ECO:0000313" key="2">
    <source>
        <dbReference type="EMBL" id="MDT9002481.1"/>
    </source>
</evidence>
<protein>
    <submittedName>
        <fullName evidence="2">Phosphopantetheine-binding protein</fullName>
    </submittedName>
</protein>
<evidence type="ECO:0000313" key="3">
    <source>
        <dbReference type="Proteomes" id="UP001246372"/>
    </source>
</evidence>
<name>A0ABU3PIU6_9BURK</name>
<dbReference type="InterPro" id="IPR009081">
    <property type="entry name" value="PP-bd_ACP"/>
</dbReference>
<dbReference type="Proteomes" id="UP001246372">
    <property type="component" value="Unassembled WGS sequence"/>
</dbReference>
<organism evidence="2 3">
    <name type="scientific">Roseateles aquae</name>
    <dbReference type="NCBI Taxonomy" id="3077235"/>
    <lineage>
        <taxon>Bacteria</taxon>
        <taxon>Pseudomonadati</taxon>
        <taxon>Pseudomonadota</taxon>
        <taxon>Betaproteobacteria</taxon>
        <taxon>Burkholderiales</taxon>
        <taxon>Sphaerotilaceae</taxon>
        <taxon>Roseateles</taxon>
    </lineage>
</organism>